<protein>
    <recommendedName>
        <fullName evidence="4">DUF4219 domain-containing protein</fullName>
    </recommendedName>
</protein>
<sequence length="80" mass="9228">MATNSSHTMFATSSNQTPIFDSELYEYWSAQMEPIFISQDLWDIVQDGYEDPQEADKVSKKRTDKQTKEYTENAKQNAAP</sequence>
<evidence type="ECO:0000256" key="1">
    <source>
        <dbReference type="SAM" id="MobiDB-lite"/>
    </source>
</evidence>
<accession>A0AAV2E2L0</accession>
<evidence type="ECO:0000313" key="3">
    <source>
        <dbReference type="Proteomes" id="UP001497516"/>
    </source>
</evidence>
<evidence type="ECO:0000313" key="2">
    <source>
        <dbReference type="EMBL" id="CAL1380178.1"/>
    </source>
</evidence>
<proteinExistence type="predicted"/>
<reference evidence="2 3" key="1">
    <citation type="submission" date="2024-04" db="EMBL/GenBank/DDBJ databases">
        <authorList>
            <person name="Fracassetti M."/>
        </authorList>
    </citation>
    <scope>NUCLEOTIDE SEQUENCE [LARGE SCALE GENOMIC DNA]</scope>
</reference>
<gene>
    <name evidence="2" type="ORF">LTRI10_LOCUS21640</name>
</gene>
<dbReference type="EMBL" id="OZ034817">
    <property type="protein sequence ID" value="CAL1380178.1"/>
    <property type="molecule type" value="Genomic_DNA"/>
</dbReference>
<keyword evidence="3" id="KW-1185">Reference proteome</keyword>
<dbReference type="AlphaFoldDB" id="A0AAV2E2L0"/>
<evidence type="ECO:0008006" key="4">
    <source>
        <dbReference type="Google" id="ProtNLM"/>
    </source>
</evidence>
<organism evidence="2 3">
    <name type="scientific">Linum trigynum</name>
    <dbReference type="NCBI Taxonomy" id="586398"/>
    <lineage>
        <taxon>Eukaryota</taxon>
        <taxon>Viridiplantae</taxon>
        <taxon>Streptophyta</taxon>
        <taxon>Embryophyta</taxon>
        <taxon>Tracheophyta</taxon>
        <taxon>Spermatophyta</taxon>
        <taxon>Magnoliopsida</taxon>
        <taxon>eudicotyledons</taxon>
        <taxon>Gunneridae</taxon>
        <taxon>Pentapetalae</taxon>
        <taxon>rosids</taxon>
        <taxon>fabids</taxon>
        <taxon>Malpighiales</taxon>
        <taxon>Linaceae</taxon>
        <taxon>Linum</taxon>
    </lineage>
</organism>
<dbReference type="Proteomes" id="UP001497516">
    <property type="component" value="Chromosome 4"/>
</dbReference>
<name>A0AAV2E2L0_9ROSI</name>
<feature type="region of interest" description="Disordered" evidence="1">
    <location>
        <begin position="50"/>
        <end position="80"/>
    </location>
</feature>